<dbReference type="Proteomes" id="UP000266841">
    <property type="component" value="Unassembled WGS sequence"/>
</dbReference>
<accession>K0R667</accession>
<keyword evidence="3 6" id="KW-1133">Transmembrane helix</keyword>
<feature type="transmembrane region" description="Helical" evidence="6">
    <location>
        <begin position="305"/>
        <end position="327"/>
    </location>
</feature>
<dbReference type="InterPro" id="IPR005828">
    <property type="entry name" value="MFS_sugar_transport-like"/>
</dbReference>
<dbReference type="Pfam" id="PF07690">
    <property type="entry name" value="MFS_1"/>
    <property type="match status" value="1"/>
</dbReference>
<evidence type="ECO:0000256" key="6">
    <source>
        <dbReference type="SAM" id="Phobius"/>
    </source>
</evidence>
<feature type="transmembrane region" description="Helical" evidence="6">
    <location>
        <begin position="271"/>
        <end position="293"/>
    </location>
</feature>
<evidence type="ECO:0000256" key="2">
    <source>
        <dbReference type="ARBA" id="ARBA00022692"/>
    </source>
</evidence>
<feature type="region of interest" description="Disordered" evidence="5">
    <location>
        <begin position="224"/>
        <end position="259"/>
    </location>
</feature>
<evidence type="ECO:0000256" key="5">
    <source>
        <dbReference type="SAM" id="MobiDB-lite"/>
    </source>
</evidence>
<comment type="caution">
    <text evidence="7">The sequence shown here is derived from an EMBL/GenBank/DDBJ whole genome shotgun (WGS) entry which is preliminary data.</text>
</comment>
<evidence type="ECO:0000256" key="1">
    <source>
        <dbReference type="ARBA" id="ARBA00004370"/>
    </source>
</evidence>
<feature type="transmembrane region" description="Helical" evidence="6">
    <location>
        <begin position="133"/>
        <end position="152"/>
    </location>
</feature>
<keyword evidence="8" id="KW-1185">Reference proteome</keyword>
<feature type="compositionally biased region" description="Acidic residues" evidence="5">
    <location>
        <begin position="234"/>
        <end position="250"/>
    </location>
</feature>
<feature type="transmembrane region" description="Helical" evidence="6">
    <location>
        <begin position="172"/>
        <end position="189"/>
    </location>
</feature>
<feature type="transmembrane region" description="Helical" evidence="6">
    <location>
        <begin position="195"/>
        <end position="214"/>
    </location>
</feature>
<comment type="subcellular location">
    <subcellularLocation>
        <location evidence="1">Membrane</location>
    </subcellularLocation>
</comment>
<dbReference type="SUPFAM" id="SSF103473">
    <property type="entry name" value="MFS general substrate transporter"/>
    <property type="match status" value="1"/>
</dbReference>
<feature type="transmembrane region" description="Helical" evidence="6">
    <location>
        <begin position="71"/>
        <end position="90"/>
    </location>
</feature>
<dbReference type="Pfam" id="PF00083">
    <property type="entry name" value="Sugar_tr"/>
    <property type="match status" value="1"/>
</dbReference>
<feature type="transmembrane region" description="Helical" evidence="6">
    <location>
        <begin position="102"/>
        <end position="127"/>
    </location>
</feature>
<dbReference type="InterPro" id="IPR011701">
    <property type="entry name" value="MFS"/>
</dbReference>
<feature type="compositionally biased region" description="Polar residues" evidence="5">
    <location>
        <begin position="1"/>
        <end position="13"/>
    </location>
</feature>
<keyword evidence="4 6" id="KW-0472">Membrane</keyword>
<reference evidence="7 8" key="1">
    <citation type="journal article" date="2012" name="Genome Biol.">
        <title>Genome and low-iron response of an oceanic diatom adapted to chronic iron limitation.</title>
        <authorList>
            <person name="Lommer M."/>
            <person name="Specht M."/>
            <person name="Roy A.S."/>
            <person name="Kraemer L."/>
            <person name="Andreson R."/>
            <person name="Gutowska M.A."/>
            <person name="Wolf J."/>
            <person name="Bergner S.V."/>
            <person name="Schilhabel M.B."/>
            <person name="Klostermeier U.C."/>
            <person name="Beiko R.G."/>
            <person name="Rosenstiel P."/>
            <person name="Hippler M."/>
            <person name="Laroche J."/>
        </authorList>
    </citation>
    <scope>NUCLEOTIDE SEQUENCE [LARGE SCALE GENOMIC DNA]</scope>
    <source>
        <strain evidence="7 8">CCMP1005</strain>
    </source>
</reference>
<dbReference type="PANTHER" id="PTHR23539:SF1">
    <property type="entry name" value="MAJOR FACILITATOR SUPERFAMILY (MFS) PROFILE DOMAIN-CONTAINING PROTEIN"/>
    <property type="match status" value="1"/>
</dbReference>
<dbReference type="eggNOG" id="ENOG502SENH">
    <property type="taxonomic scope" value="Eukaryota"/>
</dbReference>
<dbReference type="EMBL" id="AGNL01046966">
    <property type="protein sequence ID" value="EJK47434.1"/>
    <property type="molecule type" value="Genomic_DNA"/>
</dbReference>
<dbReference type="Gene3D" id="1.20.1250.20">
    <property type="entry name" value="MFS general substrate transporter like domains"/>
    <property type="match status" value="2"/>
</dbReference>
<dbReference type="InterPro" id="IPR036259">
    <property type="entry name" value="MFS_trans_sf"/>
</dbReference>
<feature type="region of interest" description="Disordered" evidence="5">
    <location>
        <begin position="1"/>
        <end position="25"/>
    </location>
</feature>
<evidence type="ECO:0000256" key="4">
    <source>
        <dbReference type="ARBA" id="ARBA00023136"/>
    </source>
</evidence>
<name>K0R667_THAOC</name>
<evidence type="ECO:0000313" key="7">
    <source>
        <dbReference type="EMBL" id="EJK47434.1"/>
    </source>
</evidence>
<dbReference type="PANTHER" id="PTHR23539">
    <property type="entry name" value="MFS TRANSPORTER"/>
    <property type="match status" value="1"/>
</dbReference>
<dbReference type="GO" id="GO:0022857">
    <property type="term" value="F:transmembrane transporter activity"/>
    <property type="evidence" value="ECO:0007669"/>
    <property type="project" value="InterPro"/>
</dbReference>
<dbReference type="AlphaFoldDB" id="K0R667"/>
<proteinExistence type="predicted"/>
<evidence type="ECO:0000313" key="8">
    <source>
        <dbReference type="Proteomes" id="UP000266841"/>
    </source>
</evidence>
<evidence type="ECO:0000256" key="3">
    <source>
        <dbReference type="ARBA" id="ARBA00022989"/>
    </source>
</evidence>
<sequence>MAATTTEDSTIQLDGTDPPADDASGDAAKAKDYLLAKRALTAVNFFVETNRLEPYAAVYLVDKMGWPKVDFGIVSLVMNVAMVVFQTPAGDLLDKTKRGKKIITTAAILVAAFTTVMVVWTSNFWAILFGKTVEGICSTIFLPALMSLLLGISRNEEEIPRFIATTEVSNKIGSFIIVVTCAAISYYTYPDVESMFYLLGAGGLAAAFFTFLIPESAIDHDKARQLDDSGSATDTDELDLEESPEEAPEEAEGKTKASPSRYRDLFKNRSIVLFAVLTFTYHLANAGPAPLLAQYVASITPDDTSLTWTSAIMILWFLPQAATSFLMTYAIDRFDHKRIMTVAFVTVPVRCAAIALLVEFSNSPWALVSTQTLEGIGAGVYDVMIPIVVQKMTKGSGRFGFADRLSEPSSVRAVLQFRSGALARQGGEGDRGQENTVGDLVIEGFRANAVRVLIEQGFDEVQFVVEKFRANAVRVLDQGIDKEQFIVEEFRADAVQLILWPKLHRNPGMGPSALAWNRQIPLVSSFWRGNLEKNTPKPVEFITGGNTGVGIQTLKNRDAGIGGD</sequence>
<protein>
    <submittedName>
        <fullName evidence="7">Major facilitator superfamily transporter</fullName>
    </submittedName>
</protein>
<dbReference type="GO" id="GO:0016020">
    <property type="term" value="C:membrane"/>
    <property type="evidence" value="ECO:0007669"/>
    <property type="project" value="UniProtKB-SubCell"/>
</dbReference>
<keyword evidence="2 6" id="KW-0812">Transmembrane</keyword>
<organism evidence="7 8">
    <name type="scientific">Thalassiosira oceanica</name>
    <name type="common">Marine diatom</name>
    <dbReference type="NCBI Taxonomy" id="159749"/>
    <lineage>
        <taxon>Eukaryota</taxon>
        <taxon>Sar</taxon>
        <taxon>Stramenopiles</taxon>
        <taxon>Ochrophyta</taxon>
        <taxon>Bacillariophyta</taxon>
        <taxon>Coscinodiscophyceae</taxon>
        <taxon>Thalassiosirophycidae</taxon>
        <taxon>Thalassiosirales</taxon>
        <taxon>Thalassiosiraceae</taxon>
        <taxon>Thalassiosira</taxon>
    </lineage>
</organism>
<gene>
    <name evidence="7" type="ORF">THAOC_33842</name>
</gene>